<dbReference type="PANTHER" id="PTHR30126">
    <property type="entry name" value="HTH-TYPE TRANSCRIPTIONAL REGULATOR"/>
    <property type="match status" value="1"/>
</dbReference>
<name>A0A947GD56_9HYPH</name>
<proteinExistence type="inferred from homology"/>
<keyword evidence="2" id="KW-0805">Transcription regulation</keyword>
<dbReference type="Pfam" id="PF00126">
    <property type="entry name" value="HTH_1"/>
    <property type="match status" value="1"/>
</dbReference>
<sequence length="307" mass="33148">MRYVTLKQLRSLEAVVRSGSFAGAADLLHVTPPAVTVQMRQLEEAAGLPLVERLADGIRLTSAGREVLATVERIELALTDCIQALDEMRNAGRGEVAVGVISTAKYFAPRALAEFRRRYPGLTLKLFIGNRSEIIEQLRAGRVDVAIMGRPPEDLAVSQWPIGAHPHVIIAAPDHPLAQARDLSPADLAGESFLLREPGSGTRGLMERLFAANGVQPNIGFEIGSNETIKQAVMAGLGIAFISAHTIAAELKDGRLVTLDVAGLPILREWYVVHLRDRRLLPAPRALADFLAEEGAHYLPHPPGLAA</sequence>
<dbReference type="InterPro" id="IPR000847">
    <property type="entry name" value="LysR_HTH_N"/>
</dbReference>
<evidence type="ECO:0000256" key="2">
    <source>
        <dbReference type="ARBA" id="ARBA00023015"/>
    </source>
</evidence>
<evidence type="ECO:0000256" key="1">
    <source>
        <dbReference type="ARBA" id="ARBA00009437"/>
    </source>
</evidence>
<comment type="caution">
    <text evidence="8">The sequence shown here is derived from an EMBL/GenBank/DDBJ whole genome shotgun (WGS) entry which is preliminary data.</text>
</comment>
<dbReference type="InterPro" id="IPR036390">
    <property type="entry name" value="WH_DNA-bd_sf"/>
</dbReference>
<evidence type="ECO:0000313" key="9">
    <source>
        <dbReference type="Proteomes" id="UP000766595"/>
    </source>
</evidence>
<protein>
    <recommendedName>
        <fullName evidence="5">HTH-type transcriptional regulator CbbR</fullName>
    </recommendedName>
    <alternativeName>
        <fullName evidence="6">RuBisCO operon transcriptional regulator</fullName>
    </alternativeName>
</protein>
<keyword evidence="4" id="KW-0804">Transcription</keyword>
<dbReference type="SUPFAM" id="SSF53850">
    <property type="entry name" value="Periplasmic binding protein-like II"/>
    <property type="match status" value="1"/>
</dbReference>
<dbReference type="InterPro" id="IPR005119">
    <property type="entry name" value="LysR_subst-bd"/>
</dbReference>
<keyword evidence="3" id="KW-0238">DNA-binding</keyword>
<gene>
    <name evidence="8" type="ORF">KL771_13560</name>
</gene>
<evidence type="ECO:0000256" key="6">
    <source>
        <dbReference type="ARBA" id="ARBA00043141"/>
    </source>
</evidence>
<dbReference type="GO" id="GO:0000976">
    <property type="term" value="F:transcription cis-regulatory region binding"/>
    <property type="evidence" value="ECO:0007669"/>
    <property type="project" value="TreeGrafter"/>
</dbReference>
<dbReference type="InterPro" id="IPR036388">
    <property type="entry name" value="WH-like_DNA-bd_sf"/>
</dbReference>
<dbReference type="Proteomes" id="UP000766595">
    <property type="component" value="Unassembled WGS sequence"/>
</dbReference>
<organism evidence="8 9">
    <name type="scientific">Prosthecodimorpha staleyi</name>
    <dbReference type="NCBI Taxonomy" id="2840188"/>
    <lineage>
        <taxon>Bacteria</taxon>
        <taxon>Pseudomonadati</taxon>
        <taxon>Pseudomonadota</taxon>
        <taxon>Alphaproteobacteria</taxon>
        <taxon>Hyphomicrobiales</taxon>
        <taxon>Ancalomicrobiaceae</taxon>
        <taxon>Prosthecodimorpha</taxon>
    </lineage>
</organism>
<dbReference type="EMBL" id="JAHHZF010000006">
    <property type="protein sequence ID" value="MBT9290492.1"/>
    <property type="molecule type" value="Genomic_DNA"/>
</dbReference>
<reference evidence="8 9" key="1">
    <citation type="submission" date="2021-06" db="EMBL/GenBank/DDBJ databases">
        <authorList>
            <person name="Grouzdev D.S."/>
            <person name="Koziaeva V."/>
        </authorList>
    </citation>
    <scope>NUCLEOTIDE SEQUENCE [LARGE SCALE GENOMIC DNA]</scope>
    <source>
        <strain evidence="8 9">22</strain>
    </source>
</reference>
<evidence type="ECO:0000313" key="8">
    <source>
        <dbReference type="EMBL" id="MBT9290492.1"/>
    </source>
</evidence>
<dbReference type="Gene3D" id="3.40.190.10">
    <property type="entry name" value="Periplasmic binding protein-like II"/>
    <property type="match status" value="2"/>
</dbReference>
<feature type="domain" description="HTH lysR-type" evidence="7">
    <location>
        <begin position="4"/>
        <end position="61"/>
    </location>
</feature>
<evidence type="ECO:0000256" key="5">
    <source>
        <dbReference type="ARBA" id="ARBA00039279"/>
    </source>
</evidence>
<accession>A0A947GD56</accession>
<dbReference type="GO" id="GO:0003700">
    <property type="term" value="F:DNA-binding transcription factor activity"/>
    <property type="evidence" value="ECO:0007669"/>
    <property type="project" value="InterPro"/>
</dbReference>
<evidence type="ECO:0000256" key="4">
    <source>
        <dbReference type="ARBA" id="ARBA00023163"/>
    </source>
</evidence>
<dbReference type="CDD" id="cd08419">
    <property type="entry name" value="PBP2_CbbR_RubisCO_like"/>
    <property type="match status" value="1"/>
</dbReference>
<dbReference type="PROSITE" id="PS50931">
    <property type="entry name" value="HTH_LYSR"/>
    <property type="match status" value="1"/>
</dbReference>
<dbReference type="Pfam" id="PF03466">
    <property type="entry name" value="LysR_substrate"/>
    <property type="match status" value="1"/>
</dbReference>
<dbReference type="PANTHER" id="PTHR30126:SF5">
    <property type="entry name" value="HTH-TYPE TRANSCRIPTIONAL ACTIVATOR CMPR"/>
    <property type="match status" value="1"/>
</dbReference>
<evidence type="ECO:0000259" key="7">
    <source>
        <dbReference type="PROSITE" id="PS50931"/>
    </source>
</evidence>
<dbReference type="SUPFAM" id="SSF46785">
    <property type="entry name" value="Winged helix' DNA-binding domain"/>
    <property type="match status" value="1"/>
</dbReference>
<evidence type="ECO:0000256" key="3">
    <source>
        <dbReference type="ARBA" id="ARBA00023125"/>
    </source>
</evidence>
<dbReference type="AlphaFoldDB" id="A0A947GD56"/>
<comment type="similarity">
    <text evidence="1">Belongs to the LysR transcriptional regulatory family.</text>
</comment>
<dbReference type="Gene3D" id="1.10.10.10">
    <property type="entry name" value="Winged helix-like DNA-binding domain superfamily/Winged helix DNA-binding domain"/>
    <property type="match status" value="1"/>
</dbReference>
<keyword evidence="9" id="KW-1185">Reference proteome</keyword>
<dbReference type="RefSeq" id="WP_261969088.1">
    <property type="nucleotide sequence ID" value="NZ_JAHHZF010000006.1"/>
</dbReference>